<dbReference type="InterPro" id="IPR011009">
    <property type="entry name" value="Kinase-like_dom_sf"/>
</dbReference>
<comment type="catalytic activity">
    <reaction evidence="7">
        <text>L-threonyl-[protein] + ATP = O-phospho-L-threonyl-[protein] + ADP + H(+)</text>
        <dbReference type="Rhea" id="RHEA:46608"/>
        <dbReference type="Rhea" id="RHEA-COMP:11060"/>
        <dbReference type="Rhea" id="RHEA-COMP:11605"/>
        <dbReference type="ChEBI" id="CHEBI:15378"/>
        <dbReference type="ChEBI" id="CHEBI:30013"/>
        <dbReference type="ChEBI" id="CHEBI:30616"/>
        <dbReference type="ChEBI" id="CHEBI:61977"/>
        <dbReference type="ChEBI" id="CHEBI:456216"/>
        <dbReference type="EC" id="2.7.11.1"/>
    </reaction>
</comment>
<sequence length="95" mass="10828">MTRDGRVKLGDFGIAKVLNSTLDLARTCIGTPYYLSPEICENKPYNNKSDIWALGCVLYELTTLKHAVSKFSKLAILSVRCWKYEKSCIKNYQVM</sequence>
<reference evidence="10 11" key="1">
    <citation type="submission" date="2018-11" db="EMBL/GenBank/DDBJ databases">
        <authorList>
            <consortium name="Pathogen Informatics"/>
        </authorList>
    </citation>
    <scope>NUCLEOTIDE SEQUENCE [LARGE SCALE GENOMIC DNA]</scope>
</reference>
<protein>
    <recommendedName>
        <fullName evidence="1">non-specific serine/threonine protein kinase</fullName>
        <ecNumber evidence="1">2.7.11.1</ecNumber>
    </recommendedName>
</protein>
<keyword evidence="6" id="KW-0067">ATP-binding</keyword>
<keyword evidence="11" id="KW-1185">Reference proteome</keyword>
<evidence type="ECO:0000259" key="9">
    <source>
        <dbReference type="PROSITE" id="PS50011"/>
    </source>
</evidence>
<evidence type="ECO:0000313" key="10">
    <source>
        <dbReference type="EMBL" id="VDN10847.1"/>
    </source>
</evidence>
<evidence type="ECO:0000256" key="6">
    <source>
        <dbReference type="ARBA" id="ARBA00022840"/>
    </source>
</evidence>
<keyword evidence="5" id="KW-0418">Kinase</keyword>
<evidence type="ECO:0000313" key="11">
    <source>
        <dbReference type="Proteomes" id="UP000281553"/>
    </source>
</evidence>
<dbReference type="EC" id="2.7.11.1" evidence="1"/>
<accession>A0A3P7LG52</accession>
<dbReference type="InterPro" id="IPR000719">
    <property type="entry name" value="Prot_kinase_dom"/>
</dbReference>
<evidence type="ECO:0000256" key="8">
    <source>
        <dbReference type="ARBA" id="ARBA00048679"/>
    </source>
</evidence>
<dbReference type="AlphaFoldDB" id="A0A3P7LG52"/>
<evidence type="ECO:0000256" key="4">
    <source>
        <dbReference type="ARBA" id="ARBA00022741"/>
    </source>
</evidence>
<dbReference type="OrthoDB" id="248923at2759"/>
<dbReference type="InterPro" id="IPR051131">
    <property type="entry name" value="NEK_Ser/Thr_kinase_NIMA"/>
</dbReference>
<keyword evidence="4" id="KW-0547">Nucleotide-binding</keyword>
<evidence type="ECO:0000256" key="7">
    <source>
        <dbReference type="ARBA" id="ARBA00047899"/>
    </source>
</evidence>
<dbReference type="PROSITE" id="PS50011">
    <property type="entry name" value="PROTEIN_KINASE_DOM"/>
    <property type="match status" value="1"/>
</dbReference>
<organism evidence="10 11">
    <name type="scientific">Dibothriocephalus latus</name>
    <name type="common">Fish tapeworm</name>
    <name type="synonym">Diphyllobothrium latum</name>
    <dbReference type="NCBI Taxonomy" id="60516"/>
    <lineage>
        <taxon>Eukaryota</taxon>
        <taxon>Metazoa</taxon>
        <taxon>Spiralia</taxon>
        <taxon>Lophotrochozoa</taxon>
        <taxon>Platyhelminthes</taxon>
        <taxon>Cestoda</taxon>
        <taxon>Eucestoda</taxon>
        <taxon>Diphyllobothriidea</taxon>
        <taxon>Diphyllobothriidae</taxon>
        <taxon>Dibothriocephalus</taxon>
    </lineage>
</organism>
<keyword evidence="2" id="KW-0723">Serine/threonine-protein kinase</keyword>
<proteinExistence type="predicted"/>
<evidence type="ECO:0000256" key="3">
    <source>
        <dbReference type="ARBA" id="ARBA00022679"/>
    </source>
</evidence>
<dbReference type="GO" id="GO:0004674">
    <property type="term" value="F:protein serine/threonine kinase activity"/>
    <property type="evidence" value="ECO:0007669"/>
    <property type="project" value="UniProtKB-KW"/>
</dbReference>
<evidence type="ECO:0000256" key="5">
    <source>
        <dbReference type="ARBA" id="ARBA00022777"/>
    </source>
</evidence>
<feature type="domain" description="Protein kinase" evidence="9">
    <location>
        <begin position="1"/>
        <end position="95"/>
    </location>
</feature>
<dbReference type="Gene3D" id="1.10.510.10">
    <property type="entry name" value="Transferase(Phosphotransferase) domain 1"/>
    <property type="match status" value="1"/>
</dbReference>
<dbReference type="PANTHER" id="PTHR44899:SF3">
    <property type="entry name" value="SERINE_THREONINE-PROTEIN KINASE NEK1"/>
    <property type="match status" value="1"/>
</dbReference>
<dbReference type="SUPFAM" id="SSF56112">
    <property type="entry name" value="Protein kinase-like (PK-like)"/>
    <property type="match status" value="1"/>
</dbReference>
<dbReference type="Proteomes" id="UP000281553">
    <property type="component" value="Unassembled WGS sequence"/>
</dbReference>
<name>A0A3P7LG52_DIBLA</name>
<evidence type="ECO:0000256" key="2">
    <source>
        <dbReference type="ARBA" id="ARBA00022527"/>
    </source>
</evidence>
<keyword evidence="3" id="KW-0808">Transferase</keyword>
<dbReference type="Pfam" id="PF00069">
    <property type="entry name" value="Pkinase"/>
    <property type="match status" value="1"/>
</dbReference>
<dbReference type="EMBL" id="UYRU01050110">
    <property type="protein sequence ID" value="VDN10847.1"/>
    <property type="molecule type" value="Genomic_DNA"/>
</dbReference>
<gene>
    <name evidence="10" type="ORF">DILT_LOCUS6678</name>
</gene>
<comment type="catalytic activity">
    <reaction evidence="8">
        <text>L-seryl-[protein] + ATP = O-phospho-L-seryl-[protein] + ADP + H(+)</text>
        <dbReference type="Rhea" id="RHEA:17989"/>
        <dbReference type="Rhea" id="RHEA-COMP:9863"/>
        <dbReference type="Rhea" id="RHEA-COMP:11604"/>
        <dbReference type="ChEBI" id="CHEBI:15378"/>
        <dbReference type="ChEBI" id="CHEBI:29999"/>
        <dbReference type="ChEBI" id="CHEBI:30616"/>
        <dbReference type="ChEBI" id="CHEBI:83421"/>
        <dbReference type="ChEBI" id="CHEBI:456216"/>
        <dbReference type="EC" id="2.7.11.1"/>
    </reaction>
</comment>
<evidence type="ECO:0000256" key="1">
    <source>
        <dbReference type="ARBA" id="ARBA00012513"/>
    </source>
</evidence>
<dbReference type="PANTHER" id="PTHR44899">
    <property type="entry name" value="CAMK FAMILY PROTEIN KINASE"/>
    <property type="match status" value="1"/>
</dbReference>
<dbReference type="GO" id="GO:0005524">
    <property type="term" value="F:ATP binding"/>
    <property type="evidence" value="ECO:0007669"/>
    <property type="project" value="UniProtKB-KW"/>
</dbReference>